<dbReference type="Proteomes" id="UP000708208">
    <property type="component" value="Unassembled WGS sequence"/>
</dbReference>
<sequence length="111" mass="11700">MNVAATSMSSSLNGNNVSVAHIAGMGGNPAPTCSSIGPSHGPRSNSPFICGYNHGDISGHGWSHMTGGEEDENDDDDDDDCPNYVVEPDPQMHHHPINATTRNILESSGWI</sequence>
<gene>
    <name evidence="2" type="ORF">AFUS01_LOCUS41760</name>
</gene>
<accession>A0A8J2PQ45</accession>
<protein>
    <submittedName>
        <fullName evidence="2">Uncharacterized protein</fullName>
    </submittedName>
</protein>
<feature type="region of interest" description="Disordered" evidence="1">
    <location>
        <begin position="59"/>
        <end position="98"/>
    </location>
</feature>
<dbReference type="AlphaFoldDB" id="A0A8J2PQ45"/>
<keyword evidence="3" id="KW-1185">Reference proteome</keyword>
<dbReference type="EMBL" id="CAJVCH010563308">
    <property type="protein sequence ID" value="CAG7832050.1"/>
    <property type="molecule type" value="Genomic_DNA"/>
</dbReference>
<evidence type="ECO:0000313" key="3">
    <source>
        <dbReference type="Proteomes" id="UP000708208"/>
    </source>
</evidence>
<comment type="caution">
    <text evidence="2">The sequence shown here is derived from an EMBL/GenBank/DDBJ whole genome shotgun (WGS) entry which is preliminary data.</text>
</comment>
<evidence type="ECO:0000256" key="1">
    <source>
        <dbReference type="SAM" id="MobiDB-lite"/>
    </source>
</evidence>
<name>A0A8J2PQ45_9HEXA</name>
<feature type="compositionally biased region" description="Acidic residues" evidence="1">
    <location>
        <begin position="68"/>
        <end position="81"/>
    </location>
</feature>
<reference evidence="2" key="1">
    <citation type="submission" date="2021-06" db="EMBL/GenBank/DDBJ databases">
        <authorList>
            <person name="Hodson N. C."/>
            <person name="Mongue J. A."/>
            <person name="Jaron S. K."/>
        </authorList>
    </citation>
    <scope>NUCLEOTIDE SEQUENCE</scope>
</reference>
<evidence type="ECO:0000313" key="2">
    <source>
        <dbReference type="EMBL" id="CAG7832050.1"/>
    </source>
</evidence>
<proteinExistence type="predicted"/>
<organism evidence="2 3">
    <name type="scientific">Allacma fusca</name>
    <dbReference type="NCBI Taxonomy" id="39272"/>
    <lineage>
        <taxon>Eukaryota</taxon>
        <taxon>Metazoa</taxon>
        <taxon>Ecdysozoa</taxon>
        <taxon>Arthropoda</taxon>
        <taxon>Hexapoda</taxon>
        <taxon>Collembola</taxon>
        <taxon>Symphypleona</taxon>
        <taxon>Sminthuridae</taxon>
        <taxon>Allacma</taxon>
    </lineage>
</organism>